<comment type="pathway">
    <text evidence="1 5">Carbohydrate metabolism; hexose metabolism.</text>
</comment>
<keyword evidence="4 5" id="KW-0119">Carbohydrate metabolism</keyword>
<gene>
    <name evidence="9" type="ORF">HNR44_003320</name>
</gene>
<dbReference type="CDD" id="cd09019">
    <property type="entry name" value="galactose_mutarotase_like"/>
    <property type="match status" value="1"/>
</dbReference>
<protein>
    <recommendedName>
        <fullName evidence="5">Aldose 1-epimerase</fullName>
        <ecNumber evidence="5">5.1.3.3</ecNumber>
    </recommendedName>
</protein>
<comment type="caution">
    <text evidence="9">The sequence shown here is derived from an EMBL/GenBank/DDBJ whole genome shotgun (WGS) entry which is preliminary data.</text>
</comment>
<evidence type="ECO:0000256" key="6">
    <source>
        <dbReference type="PIRSR" id="PIRSR005096-1"/>
    </source>
</evidence>
<keyword evidence="3 5" id="KW-0413">Isomerase</keyword>
<feature type="binding site" evidence="7">
    <location>
        <position position="249"/>
    </location>
    <ligand>
        <name>beta-D-galactose</name>
        <dbReference type="ChEBI" id="CHEBI:27667"/>
    </ligand>
</feature>
<dbReference type="AlphaFoldDB" id="A0A841Q0M4"/>
<evidence type="ECO:0000256" key="5">
    <source>
        <dbReference type="PIRNR" id="PIRNR005096"/>
    </source>
</evidence>
<dbReference type="SUPFAM" id="SSF74650">
    <property type="entry name" value="Galactose mutarotase-like"/>
    <property type="match status" value="1"/>
</dbReference>
<dbReference type="UniPathway" id="UPA00242"/>
<dbReference type="GO" id="GO:0005737">
    <property type="term" value="C:cytoplasm"/>
    <property type="evidence" value="ECO:0007669"/>
    <property type="project" value="TreeGrafter"/>
</dbReference>
<dbReference type="InterPro" id="IPR014718">
    <property type="entry name" value="GH-type_carb-bd"/>
</dbReference>
<dbReference type="GO" id="GO:0030246">
    <property type="term" value="F:carbohydrate binding"/>
    <property type="evidence" value="ECO:0007669"/>
    <property type="project" value="InterPro"/>
</dbReference>
<dbReference type="PANTHER" id="PTHR10091">
    <property type="entry name" value="ALDOSE-1-EPIMERASE"/>
    <property type="match status" value="1"/>
</dbReference>
<name>A0A841Q0M4_9BACL</name>
<comment type="catalytic activity">
    <reaction evidence="5">
        <text>alpha-D-glucose = beta-D-glucose</text>
        <dbReference type="Rhea" id="RHEA:10264"/>
        <dbReference type="ChEBI" id="CHEBI:15903"/>
        <dbReference type="ChEBI" id="CHEBI:17925"/>
        <dbReference type="EC" id="5.1.3.3"/>
    </reaction>
</comment>
<proteinExistence type="inferred from homology"/>
<dbReference type="GO" id="GO:0004034">
    <property type="term" value="F:aldose 1-epimerase activity"/>
    <property type="evidence" value="ECO:0007669"/>
    <property type="project" value="UniProtKB-EC"/>
</dbReference>
<dbReference type="InterPro" id="IPR011013">
    <property type="entry name" value="Gal_mutarotase_sf_dom"/>
</dbReference>
<sequence>MFQEWCVQQQHKNEQPLMQLEMTNDHGACLRVLNYGGRINGWYPANHSFHNIVLAYENPIHYLNDPHFLGAIIGRVAGRIPGGLMDISGVRRKLSLNEGSNHLHGGNNGFSNVFWEYRYEETETEYQLHLSYFSKYGDEGYPGNVHTTVIYALKKDTDKLSMQIEAVSDHDTWLSIANHSYFNLSPLKGDTILNHTLQAPTLAALELDSDLLPTDRLLDSPFDIRERKRIQDIVNSKHPQVEIAHGGVDHFFIFHNDEYTPITLFHPDSNRSLIIETTEPGAVIYTGQKLESTYTLTDGYASPFRGLCVETQRLPEAIASHGKPTCFIPSGEKYFSETHFSLI</sequence>
<dbReference type="EC" id="5.1.3.3" evidence="5"/>
<dbReference type="EMBL" id="JACHHJ010000006">
    <property type="protein sequence ID" value="MBB6451313.1"/>
    <property type="molecule type" value="Genomic_DNA"/>
</dbReference>
<evidence type="ECO:0000313" key="10">
    <source>
        <dbReference type="Proteomes" id="UP000568839"/>
    </source>
</evidence>
<dbReference type="GO" id="GO:0033499">
    <property type="term" value="P:galactose catabolic process via UDP-galactose, Leloir pathway"/>
    <property type="evidence" value="ECO:0007669"/>
    <property type="project" value="TreeGrafter"/>
</dbReference>
<dbReference type="InterPro" id="IPR047215">
    <property type="entry name" value="Galactose_mutarotase-like"/>
</dbReference>
<reference evidence="9 10" key="1">
    <citation type="submission" date="2020-08" db="EMBL/GenBank/DDBJ databases">
        <title>Genomic Encyclopedia of Type Strains, Phase IV (KMG-IV): sequencing the most valuable type-strain genomes for metagenomic binning, comparative biology and taxonomic classification.</title>
        <authorList>
            <person name="Goeker M."/>
        </authorList>
    </citation>
    <scope>NUCLEOTIDE SEQUENCE [LARGE SCALE GENOMIC DNA]</scope>
    <source>
        <strain evidence="9 10">DSM 21769</strain>
    </source>
</reference>
<evidence type="ECO:0000256" key="2">
    <source>
        <dbReference type="ARBA" id="ARBA00006206"/>
    </source>
</evidence>
<dbReference type="PIRSF" id="PIRSF005096">
    <property type="entry name" value="GALM"/>
    <property type="match status" value="1"/>
</dbReference>
<dbReference type="PANTHER" id="PTHR10091:SF0">
    <property type="entry name" value="GALACTOSE MUTAROTASE"/>
    <property type="match status" value="1"/>
</dbReference>
<feature type="active site" description="Proton acceptor" evidence="6">
    <location>
        <position position="310"/>
    </location>
</feature>
<dbReference type="InterPro" id="IPR015443">
    <property type="entry name" value="Aldose_1-epimerase"/>
</dbReference>
<evidence type="ECO:0000256" key="8">
    <source>
        <dbReference type="PIRSR" id="PIRSR005096-3"/>
    </source>
</evidence>
<comment type="similarity">
    <text evidence="2 5">Belongs to the aldose epimerase family.</text>
</comment>
<dbReference type="InterPro" id="IPR008183">
    <property type="entry name" value="Aldose_1/G6P_1-epimerase"/>
</dbReference>
<dbReference type="Pfam" id="PF01263">
    <property type="entry name" value="Aldose_epim"/>
    <property type="match status" value="1"/>
</dbReference>
<dbReference type="Gene3D" id="2.70.98.10">
    <property type="match status" value="1"/>
</dbReference>
<accession>A0A841Q0M4</accession>
<feature type="active site" description="Proton donor" evidence="6">
    <location>
        <position position="179"/>
    </location>
</feature>
<organism evidence="9 10">
    <name type="scientific">Geomicrobium halophilum</name>
    <dbReference type="NCBI Taxonomy" id="549000"/>
    <lineage>
        <taxon>Bacteria</taxon>
        <taxon>Bacillati</taxon>
        <taxon>Bacillota</taxon>
        <taxon>Bacilli</taxon>
        <taxon>Bacillales</taxon>
        <taxon>Geomicrobium</taxon>
    </lineage>
</organism>
<evidence type="ECO:0000256" key="3">
    <source>
        <dbReference type="ARBA" id="ARBA00023235"/>
    </source>
</evidence>
<evidence type="ECO:0000256" key="4">
    <source>
        <dbReference type="ARBA" id="ARBA00023277"/>
    </source>
</evidence>
<evidence type="ECO:0000256" key="1">
    <source>
        <dbReference type="ARBA" id="ARBA00005028"/>
    </source>
</evidence>
<evidence type="ECO:0000313" key="9">
    <source>
        <dbReference type="EMBL" id="MBB6451313.1"/>
    </source>
</evidence>
<dbReference type="GO" id="GO:0006006">
    <property type="term" value="P:glucose metabolic process"/>
    <property type="evidence" value="ECO:0007669"/>
    <property type="project" value="TreeGrafter"/>
</dbReference>
<keyword evidence="10" id="KW-1185">Reference proteome</keyword>
<dbReference type="RefSeq" id="WP_184405396.1">
    <property type="nucleotide sequence ID" value="NZ_JACHHJ010000006.1"/>
</dbReference>
<dbReference type="Proteomes" id="UP000568839">
    <property type="component" value="Unassembled WGS sequence"/>
</dbReference>
<evidence type="ECO:0000256" key="7">
    <source>
        <dbReference type="PIRSR" id="PIRSR005096-2"/>
    </source>
</evidence>
<feature type="binding site" evidence="8">
    <location>
        <begin position="179"/>
        <end position="181"/>
    </location>
    <ligand>
        <name>beta-D-galactose</name>
        <dbReference type="ChEBI" id="CHEBI:27667"/>
    </ligand>
</feature>